<reference evidence="3" key="1">
    <citation type="submission" date="2020-01" db="EMBL/GenBank/DDBJ databases">
        <title>Genome Sequencing of Three Apophysomyces-Like Fungal Strains Confirms a Novel Fungal Genus in the Mucoromycota with divergent Burkholderia-like Endosymbiotic Bacteria.</title>
        <authorList>
            <person name="Stajich J.E."/>
            <person name="Macias A.M."/>
            <person name="Carter-House D."/>
            <person name="Lovett B."/>
            <person name="Kasson L.R."/>
            <person name="Berry K."/>
            <person name="Grigoriev I."/>
            <person name="Chang Y."/>
            <person name="Spatafora J."/>
            <person name="Kasson M.T."/>
        </authorList>
    </citation>
    <scope>NUCLEOTIDE SEQUENCE</scope>
    <source>
        <strain evidence="3">NRRL A-21654</strain>
    </source>
</reference>
<dbReference type="InterPro" id="IPR036188">
    <property type="entry name" value="FAD/NAD-bd_sf"/>
</dbReference>
<dbReference type="GO" id="GO:0004174">
    <property type="term" value="F:electron-transferring-flavoprotein dehydrogenase activity"/>
    <property type="evidence" value="ECO:0007669"/>
    <property type="project" value="TreeGrafter"/>
</dbReference>
<name>A0A8H7BW72_9FUNG</name>
<sequence length="391" mass="43211">MATEQKNIVFIGGSCAAIGASLLWLENPKESHRIVIIEERTHFNHVFAFPRAAVKSGFERDLFVPYDNLFDGDATKGVVVHARAIGLHEHHVELDREVPGFGKTVSFEYLVYAAGTSSPAPGHLDVDTKLGGIEMLKKFQRVIKESQRPIVIGGGAVGLELAAEIKELYPEKRVTLMHSRTRYMPRYKTSVDAMVYGILQKHGVRQVLGDRAILPKEGFPLEVKPVQIHTRGGQIIEGDLAIMCIGMTPNSDVLATLAPGAIAESRFVKVKPTLQIDDDRYPHIFAAGDVIEHTDVKTGHFAWSQGRTALTSIVKLIDGGSFEDVEPYVSKDVALIRMILGDKEGVMQSFIQEKLVAVGSWICARSIPHNVYAHAGWNWMKTPLDDEHADM</sequence>
<dbReference type="PRINTS" id="PR00411">
    <property type="entry name" value="PNDRDTASEI"/>
</dbReference>
<keyword evidence="1" id="KW-1133">Transmembrane helix</keyword>
<dbReference type="GO" id="GO:0005737">
    <property type="term" value="C:cytoplasm"/>
    <property type="evidence" value="ECO:0007669"/>
    <property type="project" value="TreeGrafter"/>
</dbReference>
<dbReference type="AlphaFoldDB" id="A0A8H7BW72"/>
<dbReference type="GO" id="GO:0050660">
    <property type="term" value="F:flavin adenine dinucleotide binding"/>
    <property type="evidence" value="ECO:0007669"/>
    <property type="project" value="TreeGrafter"/>
</dbReference>
<evidence type="ECO:0000259" key="2">
    <source>
        <dbReference type="Pfam" id="PF07992"/>
    </source>
</evidence>
<dbReference type="InterPro" id="IPR023753">
    <property type="entry name" value="FAD/NAD-binding_dom"/>
</dbReference>
<dbReference type="EMBL" id="JABAYA010000033">
    <property type="protein sequence ID" value="KAF7728659.1"/>
    <property type="molecule type" value="Genomic_DNA"/>
</dbReference>
<evidence type="ECO:0000313" key="3">
    <source>
        <dbReference type="EMBL" id="KAF7728659.1"/>
    </source>
</evidence>
<keyword evidence="1" id="KW-0812">Transmembrane</keyword>
<evidence type="ECO:0000313" key="4">
    <source>
        <dbReference type="Proteomes" id="UP000605846"/>
    </source>
</evidence>
<keyword evidence="4" id="KW-1185">Reference proteome</keyword>
<dbReference type="SUPFAM" id="SSF51905">
    <property type="entry name" value="FAD/NAD(P)-binding domain"/>
    <property type="match status" value="2"/>
</dbReference>
<feature type="transmembrane region" description="Helical" evidence="1">
    <location>
        <begin position="7"/>
        <end position="25"/>
    </location>
</feature>
<organism evidence="3 4">
    <name type="scientific">Apophysomyces ossiformis</name>
    <dbReference type="NCBI Taxonomy" id="679940"/>
    <lineage>
        <taxon>Eukaryota</taxon>
        <taxon>Fungi</taxon>
        <taxon>Fungi incertae sedis</taxon>
        <taxon>Mucoromycota</taxon>
        <taxon>Mucoromycotina</taxon>
        <taxon>Mucoromycetes</taxon>
        <taxon>Mucorales</taxon>
        <taxon>Mucorineae</taxon>
        <taxon>Mucoraceae</taxon>
        <taxon>Apophysomyces</taxon>
    </lineage>
</organism>
<dbReference type="PRINTS" id="PR00368">
    <property type="entry name" value="FADPNR"/>
</dbReference>
<dbReference type="PANTHER" id="PTHR43735:SF11">
    <property type="entry name" value="HYPOTHETICAL OXIDOREDUCTASE (EUROFUNG)"/>
    <property type="match status" value="1"/>
</dbReference>
<evidence type="ECO:0000256" key="1">
    <source>
        <dbReference type="SAM" id="Phobius"/>
    </source>
</evidence>
<gene>
    <name evidence="3" type="ORF">EC973_005696</name>
</gene>
<accession>A0A8H7BW72</accession>
<protein>
    <recommendedName>
        <fullName evidence="2">FAD/NAD(P)-binding domain-containing protein</fullName>
    </recommendedName>
</protein>
<dbReference type="OrthoDB" id="202203at2759"/>
<dbReference type="Gene3D" id="3.50.50.100">
    <property type="match status" value="1"/>
</dbReference>
<dbReference type="Proteomes" id="UP000605846">
    <property type="component" value="Unassembled WGS sequence"/>
</dbReference>
<dbReference type="PANTHER" id="PTHR43735">
    <property type="entry name" value="APOPTOSIS-INDUCING FACTOR 1"/>
    <property type="match status" value="1"/>
</dbReference>
<feature type="domain" description="FAD/NAD(P)-binding" evidence="2">
    <location>
        <begin position="7"/>
        <end position="306"/>
    </location>
</feature>
<proteinExistence type="predicted"/>
<dbReference type="Pfam" id="PF07992">
    <property type="entry name" value="Pyr_redox_2"/>
    <property type="match status" value="1"/>
</dbReference>
<comment type="caution">
    <text evidence="3">The sequence shown here is derived from an EMBL/GenBank/DDBJ whole genome shotgun (WGS) entry which is preliminary data.</text>
</comment>
<keyword evidence="1" id="KW-0472">Membrane</keyword>